<feature type="transmembrane region" description="Helical" evidence="2">
    <location>
        <begin position="205"/>
        <end position="224"/>
    </location>
</feature>
<feature type="chain" id="PRO_5012136001" evidence="3">
    <location>
        <begin position="16"/>
        <end position="515"/>
    </location>
</feature>
<dbReference type="AlphaFoldDB" id="A0A0D0BJ82"/>
<reference evidence="4 5" key="1">
    <citation type="submission" date="2014-04" db="EMBL/GenBank/DDBJ databases">
        <title>Evolutionary Origins and Diversification of the Mycorrhizal Mutualists.</title>
        <authorList>
            <consortium name="DOE Joint Genome Institute"/>
            <consortium name="Mycorrhizal Genomics Consortium"/>
            <person name="Kohler A."/>
            <person name="Kuo A."/>
            <person name="Nagy L.G."/>
            <person name="Floudas D."/>
            <person name="Copeland A."/>
            <person name="Barry K.W."/>
            <person name="Cichocki N."/>
            <person name="Veneault-Fourrey C."/>
            <person name="LaButti K."/>
            <person name="Lindquist E.A."/>
            <person name="Lipzen A."/>
            <person name="Lundell T."/>
            <person name="Morin E."/>
            <person name="Murat C."/>
            <person name="Riley R."/>
            <person name="Ohm R."/>
            <person name="Sun H."/>
            <person name="Tunlid A."/>
            <person name="Henrissat B."/>
            <person name="Grigoriev I.V."/>
            <person name="Hibbett D.S."/>
            <person name="Martin F."/>
        </authorList>
    </citation>
    <scope>NUCLEOTIDE SEQUENCE [LARGE SCALE GENOMIC DNA]</scope>
    <source>
        <strain evidence="4 5">FD-317 M1</strain>
    </source>
</reference>
<keyword evidence="3" id="KW-0732">Signal</keyword>
<evidence type="ECO:0000256" key="2">
    <source>
        <dbReference type="SAM" id="Phobius"/>
    </source>
</evidence>
<feature type="transmembrane region" description="Helical" evidence="2">
    <location>
        <begin position="403"/>
        <end position="430"/>
    </location>
</feature>
<feature type="compositionally biased region" description="Low complexity" evidence="1">
    <location>
        <begin position="286"/>
        <end position="298"/>
    </location>
</feature>
<keyword evidence="2" id="KW-0812">Transmembrane</keyword>
<feature type="transmembrane region" description="Helical" evidence="2">
    <location>
        <begin position="475"/>
        <end position="495"/>
    </location>
</feature>
<dbReference type="HOGENOM" id="CLU_022883_6_1_1"/>
<feature type="transmembrane region" description="Helical" evidence="2">
    <location>
        <begin position="116"/>
        <end position="133"/>
    </location>
</feature>
<keyword evidence="2" id="KW-0472">Membrane</keyword>
<dbReference type="OrthoDB" id="9451547at2759"/>
<keyword evidence="5" id="KW-1185">Reference proteome</keyword>
<dbReference type="PANTHER" id="PTHR35043">
    <property type="entry name" value="TRANSCRIPTION FACTOR DOMAIN-CONTAINING PROTEIN"/>
    <property type="match status" value="1"/>
</dbReference>
<evidence type="ECO:0000313" key="5">
    <source>
        <dbReference type="Proteomes" id="UP000053593"/>
    </source>
</evidence>
<gene>
    <name evidence="4" type="ORF">GYMLUDRAFT_161867</name>
</gene>
<keyword evidence="2" id="KW-1133">Transmembrane helix</keyword>
<feature type="signal peptide" evidence="3">
    <location>
        <begin position="1"/>
        <end position="15"/>
    </location>
</feature>
<feature type="transmembrane region" description="Helical" evidence="2">
    <location>
        <begin position="80"/>
        <end position="96"/>
    </location>
</feature>
<accession>A0A0D0BJ82</accession>
<dbReference type="Proteomes" id="UP000053593">
    <property type="component" value="Unassembled WGS sequence"/>
</dbReference>
<feature type="region of interest" description="Disordered" evidence="1">
    <location>
        <begin position="268"/>
        <end position="298"/>
    </location>
</feature>
<evidence type="ECO:0000313" key="4">
    <source>
        <dbReference type="EMBL" id="KIK64250.1"/>
    </source>
</evidence>
<feature type="transmembrane region" description="Helical" evidence="2">
    <location>
        <begin position="442"/>
        <end position="463"/>
    </location>
</feature>
<name>A0A0D0BJ82_9AGAR</name>
<proteinExistence type="predicted"/>
<evidence type="ECO:0000256" key="3">
    <source>
        <dbReference type="SAM" id="SignalP"/>
    </source>
</evidence>
<sequence length="515" mass="57513">MLTFVLLSFIRTVIALPTALSTDASDSTPQVGSSPATRSTSEIVWSCVTTIFACTWVAVHPNVPSINASDRELFRRRVKILAVALIAPEFAIIWAANQLRSAFRALRTLRVFNSCHWTVTHGMFLVMGGFMLTDASGKCLEVLQEQHLENLLSAGHIALRHIPESEIMDRSKGDALAKTLVLIQTAWFIAQVISRAVLHLPISELELTTLAFALLNFFTYALWWKKPLDVRYPFLVALLPSDESEVVFCPRTAEGVICTTTAERENQIRPSSCLSEAPGENDAEVSQSAPSSLTSTSLSSAHSTSLSASEMQLPDHSIVLSKYPQTARELISSRLSSFIISLWTYFFRLLGGFIMPEFNRATNVMSEEDQEYTDSVPLFYTGPPHSFLVFSSDRGMTWFSRYLFYFGSTTSEMLIGTLFGSIHCAAWAFHFPSKLEGDLWRAMSLCITAAPLAMIVGIIPAFIGRYRYLTRINPLLFVVYILARLTILVMAFVLLRDLPEGAFQEIQWTTYIPHV</sequence>
<dbReference type="EMBL" id="KN834762">
    <property type="protein sequence ID" value="KIK64250.1"/>
    <property type="molecule type" value="Genomic_DNA"/>
</dbReference>
<protein>
    <submittedName>
        <fullName evidence="4">Uncharacterized protein</fullName>
    </submittedName>
</protein>
<organism evidence="4 5">
    <name type="scientific">Collybiopsis luxurians FD-317 M1</name>
    <dbReference type="NCBI Taxonomy" id="944289"/>
    <lineage>
        <taxon>Eukaryota</taxon>
        <taxon>Fungi</taxon>
        <taxon>Dikarya</taxon>
        <taxon>Basidiomycota</taxon>
        <taxon>Agaricomycotina</taxon>
        <taxon>Agaricomycetes</taxon>
        <taxon>Agaricomycetidae</taxon>
        <taxon>Agaricales</taxon>
        <taxon>Marasmiineae</taxon>
        <taxon>Omphalotaceae</taxon>
        <taxon>Collybiopsis</taxon>
        <taxon>Collybiopsis luxurians</taxon>
    </lineage>
</organism>
<evidence type="ECO:0000256" key="1">
    <source>
        <dbReference type="SAM" id="MobiDB-lite"/>
    </source>
</evidence>
<dbReference type="PANTHER" id="PTHR35043:SF7">
    <property type="entry name" value="TRANSCRIPTION FACTOR DOMAIN-CONTAINING PROTEIN"/>
    <property type="match status" value="1"/>
</dbReference>